<organism evidence="1 2">
    <name type="scientific">Litchfieldia luteola</name>
    <dbReference type="NCBI Taxonomy" id="682179"/>
    <lineage>
        <taxon>Bacteria</taxon>
        <taxon>Bacillati</taxon>
        <taxon>Bacillota</taxon>
        <taxon>Bacilli</taxon>
        <taxon>Bacillales</taxon>
        <taxon>Bacillaceae</taxon>
        <taxon>Litchfieldia</taxon>
    </lineage>
</organism>
<evidence type="ECO:0008006" key="3">
    <source>
        <dbReference type="Google" id="ProtNLM"/>
    </source>
</evidence>
<gene>
    <name evidence="1" type="ORF">IMZ08_02170</name>
</gene>
<reference evidence="1 2" key="1">
    <citation type="submission" date="2020-10" db="EMBL/GenBank/DDBJ databases">
        <title>Bacillus sp. HD4P25, an endophyte from a halophyte.</title>
        <authorList>
            <person name="Sun J.-Q."/>
        </authorList>
    </citation>
    <scope>NUCLEOTIDE SEQUENCE [LARGE SCALE GENOMIC DNA]</scope>
    <source>
        <strain evidence="1 2">YIM 93174</strain>
    </source>
</reference>
<dbReference type="InterPro" id="IPR011990">
    <property type="entry name" value="TPR-like_helical_dom_sf"/>
</dbReference>
<keyword evidence="2" id="KW-1185">Reference proteome</keyword>
<sequence>MEATETKLTIEEFHRKLAVSCFNKVWDLLEKKERTQSEIDSMIHMAHTSRYHWEMIGQPVNLSRGEWQISRVYSVLGRFEPSLYHAKRNLEICLRNNIGDFDLAFAYEALARAYKVGGNEVEVEKYKQLAIEASKNIEKDGDRKVVLSDLETI</sequence>
<accession>A0ABR9QEE8</accession>
<dbReference type="SUPFAM" id="SSF48452">
    <property type="entry name" value="TPR-like"/>
    <property type="match status" value="1"/>
</dbReference>
<protein>
    <recommendedName>
        <fullName evidence="3">Tetratricopeptide repeat protein</fullName>
    </recommendedName>
</protein>
<dbReference type="RefSeq" id="WP_193534343.1">
    <property type="nucleotide sequence ID" value="NZ_JADCLJ010000006.1"/>
</dbReference>
<proteinExistence type="predicted"/>
<dbReference type="Proteomes" id="UP001516662">
    <property type="component" value="Unassembled WGS sequence"/>
</dbReference>
<name>A0ABR9QEE8_9BACI</name>
<comment type="caution">
    <text evidence="1">The sequence shown here is derived from an EMBL/GenBank/DDBJ whole genome shotgun (WGS) entry which is preliminary data.</text>
</comment>
<dbReference type="EMBL" id="JADCLJ010000006">
    <property type="protein sequence ID" value="MBE4906863.1"/>
    <property type="molecule type" value="Genomic_DNA"/>
</dbReference>
<evidence type="ECO:0000313" key="1">
    <source>
        <dbReference type="EMBL" id="MBE4906863.1"/>
    </source>
</evidence>
<evidence type="ECO:0000313" key="2">
    <source>
        <dbReference type="Proteomes" id="UP001516662"/>
    </source>
</evidence>